<dbReference type="Proteomes" id="UP001528672">
    <property type="component" value="Unassembled WGS sequence"/>
</dbReference>
<evidence type="ECO:0000256" key="2">
    <source>
        <dbReference type="ARBA" id="ARBA00022617"/>
    </source>
</evidence>
<dbReference type="EMBL" id="JAQSIO010000004">
    <property type="protein sequence ID" value="MDD0815586.1"/>
    <property type="molecule type" value="Genomic_DNA"/>
</dbReference>
<dbReference type="CDD" id="cd00454">
    <property type="entry name" value="TrHb1_N"/>
    <property type="match status" value="1"/>
</dbReference>
<keyword evidence="7" id="KW-1185">Reference proteome</keyword>
<dbReference type="InterPro" id="IPR009050">
    <property type="entry name" value="Globin-like_sf"/>
</dbReference>
<keyword evidence="1" id="KW-0813">Transport</keyword>
<organism evidence="6 7">
    <name type="scientific">Curvibacter microcysteis</name>
    <dbReference type="NCBI Taxonomy" id="3026419"/>
    <lineage>
        <taxon>Bacteria</taxon>
        <taxon>Pseudomonadati</taxon>
        <taxon>Pseudomonadota</taxon>
        <taxon>Betaproteobacteria</taxon>
        <taxon>Burkholderiales</taxon>
        <taxon>Comamonadaceae</taxon>
        <taxon>Curvibacter</taxon>
    </lineage>
</organism>
<accession>A0ABT5MGN6</accession>
<name>A0ABT5MGN6_9BURK</name>
<proteinExistence type="predicted"/>
<keyword evidence="3" id="KW-0479">Metal-binding</keyword>
<dbReference type="Gene3D" id="1.10.490.10">
    <property type="entry name" value="Globins"/>
    <property type="match status" value="1"/>
</dbReference>
<dbReference type="InterPro" id="IPR001486">
    <property type="entry name" value="Hemoglobin_trunc"/>
</dbReference>
<feature type="signal peptide" evidence="5">
    <location>
        <begin position="1"/>
        <end position="20"/>
    </location>
</feature>
<protein>
    <submittedName>
        <fullName evidence="6">Group 1 truncated hemoglobin</fullName>
    </submittedName>
</protein>
<evidence type="ECO:0000256" key="3">
    <source>
        <dbReference type="ARBA" id="ARBA00022723"/>
    </source>
</evidence>
<dbReference type="Pfam" id="PF01152">
    <property type="entry name" value="Bac_globin"/>
    <property type="match status" value="1"/>
</dbReference>
<reference evidence="6 7" key="1">
    <citation type="submission" date="2023-02" db="EMBL/GenBank/DDBJ databases">
        <title>Bacterial whole genome sequence for Curvibacter sp. HBC28.</title>
        <authorList>
            <person name="Le V."/>
            <person name="Ko S.-R."/>
            <person name="Ahn C.-Y."/>
            <person name="Oh H.-M."/>
        </authorList>
    </citation>
    <scope>NUCLEOTIDE SEQUENCE [LARGE SCALE GENOMIC DNA]</scope>
    <source>
        <strain evidence="6 7">HBC28</strain>
    </source>
</reference>
<evidence type="ECO:0000256" key="4">
    <source>
        <dbReference type="ARBA" id="ARBA00023004"/>
    </source>
</evidence>
<evidence type="ECO:0000256" key="5">
    <source>
        <dbReference type="SAM" id="SignalP"/>
    </source>
</evidence>
<keyword evidence="2" id="KW-0349">Heme</keyword>
<sequence>MKSWIVPFSLLGLSSLSVWAQPSPPLADAGVSVAAPAESPLYLSLGKKAGIGRLMDDFVNRLAADTRLSESFREANLPHLKEQLTEQICEVAGGPCVYKGVDMKTAHEEMNIRRSHFNALVEDLQAAMDAQGIAFRVQNQLLARLAPMHREIIAR</sequence>
<comment type="caution">
    <text evidence="6">The sequence shown here is derived from an EMBL/GenBank/DDBJ whole genome shotgun (WGS) entry which is preliminary data.</text>
</comment>
<dbReference type="RefSeq" id="WP_273927275.1">
    <property type="nucleotide sequence ID" value="NZ_JAQSIO010000004.1"/>
</dbReference>
<evidence type="ECO:0000256" key="1">
    <source>
        <dbReference type="ARBA" id="ARBA00022448"/>
    </source>
</evidence>
<keyword evidence="5" id="KW-0732">Signal</keyword>
<dbReference type="SUPFAM" id="SSF46458">
    <property type="entry name" value="Globin-like"/>
    <property type="match status" value="1"/>
</dbReference>
<dbReference type="InterPro" id="IPR012292">
    <property type="entry name" value="Globin/Proto"/>
</dbReference>
<evidence type="ECO:0000313" key="7">
    <source>
        <dbReference type="Proteomes" id="UP001528672"/>
    </source>
</evidence>
<feature type="chain" id="PRO_5045722168" evidence="5">
    <location>
        <begin position="21"/>
        <end position="155"/>
    </location>
</feature>
<evidence type="ECO:0000313" key="6">
    <source>
        <dbReference type="EMBL" id="MDD0815586.1"/>
    </source>
</evidence>
<gene>
    <name evidence="6" type="ORF">PSQ39_13195</name>
</gene>
<keyword evidence="4" id="KW-0408">Iron</keyword>